<feature type="domain" description="Protein kinase" evidence="7">
    <location>
        <begin position="1"/>
        <end position="263"/>
    </location>
</feature>
<sequence>MLEKAGEGTFGSVFKAIDQRTDSIVAFKKIKIRKADEGLPREFLREIESLKQIKHENVITIKEVYVGKTSINIVYPYMKYDLSKIINDIERPFTANEILDKQELMIMTNHWDWYTHQILERSKFDNKFINTRWYKAPEILFGNKYYDCKVDTWSAGCILAELIDGAPLFPGLSDIDQISKIGSIVGSPNPYLKVTLVLLIYQAQKTDKENHRLKFPDWERQDFQKIFKNRVLDQSMIDLCEKFLVYETQLRLTADEALNHDFFNEVQNEQQTIQELIKEIYDQN</sequence>
<reference evidence="8 9" key="1">
    <citation type="submission" date="2014-06" db="EMBL/GenBank/DDBJ databases">
        <authorList>
            <person name="Swart Estienne"/>
        </authorList>
    </citation>
    <scope>NUCLEOTIDE SEQUENCE [LARGE SCALE GENOMIC DNA]</scope>
    <source>
        <strain evidence="8 9">130c</strain>
    </source>
</reference>
<dbReference type="OrthoDB" id="192887at2759"/>
<dbReference type="EMBL" id="CCKQ01001373">
    <property type="protein sequence ID" value="CDW72478.1"/>
    <property type="molecule type" value="Genomic_DNA"/>
</dbReference>
<evidence type="ECO:0000256" key="5">
    <source>
        <dbReference type="ARBA" id="ARBA00041902"/>
    </source>
</evidence>
<dbReference type="AlphaFoldDB" id="A0A077ZRD0"/>
<name>A0A077ZRD0_STYLE</name>
<evidence type="ECO:0000313" key="9">
    <source>
        <dbReference type="Proteomes" id="UP000039865"/>
    </source>
</evidence>
<dbReference type="Pfam" id="PF00069">
    <property type="entry name" value="Pkinase"/>
    <property type="match status" value="2"/>
</dbReference>
<dbReference type="GO" id="GO:0005634">
    <property type="term" value="C:nucleus"/>
    <property type="evidence" value="ECO:0007669"/>
    <property type="project" value="TreeGrafter"/>
</dbReference>
<dbReference type="OMA" id="FPREANI"/>
<organism evidence="8 9">
    <name type="scientific">Stylonychia lemnae</name>
    <name type="common">Ciliate</name>
    <dbReference type="NCBI Taxonomy" id="5949"/>
    <lineage>
        <taxon>Eukaryota</taxon>
        <taxon>Sar</taxon>
        <taxon>Alveolata</taxon>
        <taxon>Ciliophora</taxon>
        <taxon>Intramacronucleata</taxon>
        <taxon>Spirotrichea</taxon>
        <taxon>Stichotrichia</taxon>
        <taxon>Sporadotrichida</taxon>
        <taxon>Oxytrichidae</taxon>
        <taxon>Stylonychinae</taxon>
        <taxon>Stylonychia</taxon>
    </lineage>
</organism>
<keyword evidence="9" id="KW-1185">Reference proteome</keyword>
<dbReference type="GO" id="GO:0004674">
    <property type="term" value="F:protein serine/threonine kinase activity"/>
    <property type="evidence" value="ECO:0007669"/>
    <property type="project" value="TreeGrafter"/>
</dbReference>
<keyword evidence="1" id="KW-0547">Nucleotide-binding</keyword>
<evidence type="ECO:0000256" key="2">
    <source>
        <dbReference type="ARBA" id="ARBA00022840"/>
    </source>
</evidence>
<evidence type="ECO:0000256" key="4">
    <source>
        <dbReference type="ARBA" id="ARBA00039612"/>
    </source>
</evidence>
<gene>
    <name evidence="8" type="primary">Contig5859.g6281</name>
    <name evidence="8" type="ORF">STYLEM_1438</name>
</gene>
<dbReference type="Gene3D" id="1.10.510.10">
    <property type="entry name" value="Transferase(Phosphotransferase) domain 1"/>
    <property type="match status" value="1"/>
</dbReference>
<dbReference type="PROSITE" id="PS50011">
    <property type="entry name" value="PROTEIN_KINASE_DOM"/>
    <property type="match status" value="1"/>
</dbReference>
<dbReference type="Proteomes" id="UP000039865">
    <property type="component" value="Unassembled WGS sequence"/>
</dbReference>
<evidence type="ECO:0000256" key="3">
    <source>
        <dbReference type="ARBA" id="ARBA00038543"/>
    </source>
</evidence>
<dbReference type="InterPro" id="IPR011009">
    <property type="entry name" value="Kinase-like_dom_sf"/>
</dbReference>
<evidence type="ECO:0000256" key="1">
    <source>
        <dbReference type="ARBA" id="ARBA00022741"/>
    </source>
</evidence>
<evidence type="ECO:0000313" key="8">
    <source>
        <dbReference type="EMBL" id="CDW72478.1"/>
    </source>
</evidence>
<accession>A0A077ZRD0</accession>
<keyword evidence="8" id="KW-0418">Kinase</keyword>
<dbReference type="InterPro" id="IPR000719">
    <property type="entry name" value="Prot_kinase_dom"/>
</dbReference>
<dbReference type="PANTHER" id="PTHR24056">
    <property type="entry name" value="CELL DIVISION PROTEIN KINASE"/>
    <property type="match status" value="1"/>
</dbReference>
<evidence type="ECO:0000256" key="6">
    <source>
        <dbReference type="ARBA" id="ARBA00042858"/>
    </source>
</evidence>
<dbReference type="Gene3D" id="3.30.200.20">
    <property type="entry name" value="Phosphorylase Kinase, domain 1"/>
    <property type="match status" value="1"/>
</dbReference>
<dbReference type="InParanoid" id="A0A077ZRD0"/>
<dbReference type="InterPro" id="IPR050108">
    <property type="entry name" value="CDK"/>
</dbReference>
<keyword evidence="2" id="KW-0067">ATP-binding</keyword>
<evidence type="ECO:0000259" key="7">
    <source>
        <dbReference type="PROSITE" id="PS50011"/>
    </source>
</evidence>
<dbReference type="GO" id="GO:0005524">
    <property type="term" value="F:ATP binding"/>
    <property type="evidence" value="ECO:0007669"/>
    <property type="project" value="UniProtKB-KW"/>
</dbReference>
<comment type="subunit">
    <text evidence="3">May form a complex composed of at least the catalytic subunit CRK2 and a cyclin.</text>
</comment>
<dbReference type="SUPFAM" id="SSF56112">
    <property type="entry name" value="Protein kinase-like (PK-like)"/>
    <property type="match status" value="1"/>
</dbReference>
<protein>
    <recommendedName>
        <fullName evidence="4">Cyclin-dependent kinase 2 homolog</fullName>
    </recommendedName>
    <alternativeName>
        <fullName evidence="5">Cell division control protein 2 homolog</fullName>
    </alternativeName>
    <alternativeName>
        <fullName evidence="6">cdc2-related kinase 2</fullName>
    </alternativeName>
</protein>
<proteinExistence type="predicted"/>
<keyword evidence="8" id="KW-0808">Transferase</keyword>